<comment type="caution">
    <text evidence="2">The sequence shown here is derived from an EMBL/GenBank/DDBJ whole genome shotgun (WGS) entry which is preliminary data.</text>
</comment>
<proteinExistence type="predicted"/>
<dbReference type="EMBL" id="CAKOGL010000005">
    <property type="protein sequence ID" value="CAH2085960.1"/>
    <property type="molecule type" value="Genomic_DNA"/>
</dbReference>
<dbReference type="PANTHER" id="PTHR33332">
    <property type="entry name" value="REVERSE TRANSCRIPTASE DOMAIN-CONTAINING PROTEIN"/>
    <property type="match status" value="1"/>
</dbReference>
<dbReference type="PRINTS" id="PR01345">
    <property type="entry name" value="CERVTRCPTASE"/>
</dbReference>
<keyword evidence="3" id="KW-1185">Reference proteome</keyword>
<dbReference type="InterPro" id="IPR000477">
    <property type="entry name" value="RT_dom"/>
</dbReference>
<sequence>MKIYTADGNENSGVDSAGKIIKNNPRYFWKYVKSKRGGSNYPNVLKRGNTNFSDGPSICSAFNDFFKSVFVTPTLSKPIFAHDISHRLDNISRLNVTSDDVLKVLQSLDISKGPGCDGVPAVFLRSCAANLVLPLSIIFRKSLEECTFPKIWKMAQIIPIHKKGSRTSIENYRPISILNIFSKLFEKIIYNKIYPTITRGLPKTQHGFLKGRSTSSNLALFSDYVLNNMEGGGQVDVIYTDFEKAFDRVDHDILLLKLEYLGIHGDLLRWVRSYLTNRSQAVVLGGYRSDYAHVPSGVPQGSHFGPLFYNAYIFDIHTCFSNANHILYADDKKIYMRIRSASDCELIQNDLNKLYNYYNKNRIIVNIEKCQYIIFTRKKSPIIFPYHFNGDVIERVEMVRDLGVIFDAKMLMTDHISSIVSRSCRNLGFIIRTCQPFHDAVCLKVMYYAHVRSVLEYASSIWSPFYRSHISRIESVQRRFVNHLNKKCYKHKSTASTYVKNCRIHSLLTFEERRQMLDLCFLYDVIHGRFNCPELIERVSLCVPTRRTRHTPLFYVPTHTTNYGKNAVFSRIVALHNKLFSKIDLFIGSKHSYKNNVKSFISKL</sequence>
<evidence type="ECO:0000259" key="1">
    <source>
        <dbReference type="PROSITE" id="PS50878"/>
    </source>
</evidence>
<dbReference type="CDD" id="cd01650">
    <property type="entry name" value="RT_nLTR_like"/>
    <property type="match status" value="1"/>
</dbReference>
<gene>
    <name evidence="2" type="ORF">EEDITHA_LOCUS2390</name>
</gene>
<reference evidence="2" key="1">
    <citation type="submission" date="2022-03" db="EMBL/GenBank/DDBJ databases">
        <authorList>
            <person name="Tunstrom K."/>
        </authorList>
    </citation>
    <scope>NUCLEOTIDE SEQUENCE</scope>
</reference>
<evidence type="ECO:0000313" key="2">
    <source>
        <dbReference type="EMBL" id="CAH2085960.1"/>
    </source>
</evidence>
<accession>A0AAU9TFV9</accession>
<organism evidence="2 3">
    <name type="scientific">Euphydryas editha</name>
    <name type="common">Edith's checkerspot</name>
    <dbReference type="NCBI Taxonomy" id="104508"/>
    <lineage>
        <taxon>Eukaryota</taxon>
        <taxon>Metazoa</taxon>
        <taxon>Ecdysozoa</taxon>
        <taxon>Arthropoda</taxon>
        <taxon>Hexapoda</taxon>
        <taxon>Insecta</taxon>
        <taxon>Pterygota</taxon>
        <taxon>Neoptera</taxon>
        <taxon>Endopterygota</taxon>
        <taxon>Lepidoptera</taxon>
        <taxon>Glossata</taxon>
        <taxon>Ditrysia</taxon>
        <taxon>Papilionoidea</taxon>
        <taxon>Nymphalidae</taxon>
        <taxon>Nymphalinae</taxon>
        <taxon>Euphydryas</taxon>
    </lineage>
</organism>
<dbReference type="SUPFAM" id="SSF56672">
    <property type="entry name" value="DNA/RNA polymerases"/>
    <property type="match status" value="1"/>
</dbReference>
<dbReference type="GO" id="GO:0071897">
    <property type="term" value="P:DNA biosynthetic process"/>
    <property type="evidence" value="ECO:0007669"/>
    <property type="project" value="UniProtKB-ARBA"/>
</dbReference>
<name>A0AAU9TFV9_EUPED</name>
<dbReference type="AlphaFoldDB" id="A0AAU9TFV9"/>
<dbReference type="PROSITE" id="PS50878">
    <property type="entry name" value="RT_POL"/>
    <property type="match status" value="1"/>
</dbReference>
<protein>
    <recommendedName>
        <fullName evidence="1">Reverse transcriptase domain-containing protein</fullName>
    </recommendedName>
</protein>
<dbReference type="InterPro" id="IPR043502">
    <property type="entry name" value="DNA/RNA_pol_sf"/>
</dbReference>
<feature type="domain" description="Reverse transcriptase" evidence="1">
    <location>
        <begin position="141"/>
        <end position="393"/>
    </location>
</feature>
<dbReference type="Proteomes" id="UP001153954">
    <property type="component" value="Unassembled WGS sequence"/>
</dbReference>
<evidence type="ECO:0000313" key="3">
    <source>
        <dbReference type="Proteomes" id="UP001153954"/>
    </source>
</evidence>
<dbReference type="Pfam" id="PF00078">
    <property type="entry name" value="RVT_1"/>
    <property type="match status" value="1"/>
</dbReference>